<evidence type="ECO:0000256" key="2">
    <source>
        <dbReference type="SAM" id="Phobius"/>
    </source>
</evidence>
<dbReference type="KEGG" id="phr:C6569_02530"/>
<feature type="compositionally biased region" description="Acidic residues" evidence="1">
    <location>
        <begin position="1"/>
        <end position="10"/>
    </location>
</feature>
<evidence type="ECO:0000313" key="4">
    <source>
        <dbReference type="EMBL" id="AVO44029.1"/>
    </source>
</evidence>
<accession>A0A2S0N789</accession>
<sequence length="240" mass="25194">MRDATYDDEDLRPRRGRSSMEMDDEAPRASVWSQIMGRSPGDRLALALMGFVAAGIVGNALLRQTGPHPAPLFAAAVIQPAPAPAPRPADVQQTASIAQRPSEPQPVAAAPAAAARSKSDIVADVQRELQRRRLYDGAVDGVSGPKTEAAIRRFETEARLAATGEATEALLARLRRGQPAAARPAAAAPQAAARPPLGPQTIADLISRDPRAVPAPRPAPAPRERSIGDLIAAESSGARR</sequence>
<proteinExistence type="predicted"/>
<dbReference type="InterPro" id="IPR036365">
    <property type="entry name" value="PGBD-like_sf"/>
</dbReference>
<feature type="compositionally biased region" description="Low complexity" evidence="1">
    <location>
        <begin position="178"/>
        <end position="195"/>
    </location>
</feature>
<dbReference type="Gene3D" id="1.10.101.10">
    <property type="entry name" value="PGBD-like superfamily/PGBD"/>
    <property type="match status" value="1"/>
</dbReference>
<evidence type="ECO:0000313" key="5">
    <source>
        <dbReference type="Proteomes" id="UP000237889"/>
    </source>
</evidence>
<keyword evidence="2" id="KW-1133">Transmembrane helix</keyword>
<feature type="transmembrane region" description="Helical" evidence="2">
    <location>
        <begin position="44"/>
        <end position="62"/>
    </location>
</feature>
<protein>
    <recommendedName>
        <fullName evidence="3">Peptidoglycan binding-like domain-containing protein</fullName>
    </recommendedName>
</protein>
<dbReference type="AlphaFoldDB" id="A0A2S0N789"/>
<dbReference type="SUPFAM" id="SSF47090">
    <property type="entry name" value="PGBD-like"/>
    <property type="match status" value="1"/>
</dbReference>
<feature type="domain" description="Peptidoglycan binding-like" evidence="3">
    <location>
        <begin position="120"/>
        <end position="174"/>
    </location>
</feature>
<feature type="region of interest" description="Disordered" evidence="1">
    <location>
        <begin position="178"/>
        <end position="240"/>
    </location>
</feature>
<gene>
    <name evidence="4" type="ORF">C6569_02530</name>
</gene>
<evidence type="ECO:0000256" key="1">
    <source>
        <dbReference type="SAM" id="MobiDB-lite"/>
    </source>
</evidence>
<dbReference type="Pfam" id="PF01471">
    <property type="entry name" value="PG_binding_1"/>
    <property type="match status" value="1"/>
</dbReference>
<dbReference type="Proteomes" id="UP000237889">
    <property type="component" value="Chromosome"/>
</dbReference>
<feature type="region of interest" description="Disordered" evidence="1">
    <location>
        <begin position="1"/>
        <end position="27"/>
    </location>
</feature>
<reference evidence="4 5" key="1">
    <citation type="submission" date="2018-03" db="EMBL/GenBank/DDBJ databases">
        <title>Genome sequencing of Phreatobacter sp.</title>
        <authorList>
            <person name="Kim S.-J."/>
            <person name="Heo J."/>
            <person name="Kwon S.-W."/>
        </authorList>
    </citation>
    <scope>NUCLEOTIDE SEQUENCE [LARGE SCALE GENOMIC DNA]</scope>
    <source>
        <strain evidence="4 5">S-12</strain>
    </source>
</reference>
<dbReference type="InterPro" id="IPR036366">
    <property type="entry name" value="PGBDSf"/>
</dbReference>
<feature type="region of interest" description="Disordered" evidence="1">
    <location>
        <begin position="82"/>
        <end position="109"/>
    </location>
</feature>
<dbReference type="RefSeq" id="WP_106747359.1">
    <property type="nucleotide sequence ID" value="NZ_CP027668.1"/>
</dbReference>
<dbReference type="OrthoDB" id="9816507at2"/>
<dbReference type="EMBL" id="CP027668">
    <property type="protein sequence ID" value="AVO44029.1"/>
    <property type="molecule type" value="Genomic_DNA"/>
</dbReference>
<keyword evidence="2" id="KW-0812">Transmembrane</keyword>
<dbReference type="InterPro" id="IPR002477">
    <property type="entry name" value="Peptidoglycan-bd-like"/>
</dbReference>
<evidence type="ECO:0000259" key="3">
    <source>
        <dbReference type="Pfam" id="PF01471"/>
    </source>
</evidence>
<organism evidence="4 5">
    <name type="scientific">Phreatobacter cathodiphilus</name>
    <dbReference type="NCBI Taxonomy" id="1868589"/>
    <lineage>
        <taxon>Bacteria</taxon>
        <taxon>Pseudomonadati</taxon>
        <taxon>Pseudomonadota</taxon>
        <taxon>Alphaproteobacteria</taxon>
        <taxon>Hyphomicrobiales</taxon>
        <taxon>Phreatobacteraceae</taxon>
        <taxon>Phreatobacter</taxon>
    </lineage>
</organism>
<keyword evidence="5" id="KW-1185">Reference proteome</keyword>
<name>A0A2S0N789_9HYPH</name>
<keyword evidence="2" id="KW-0472">Membrane</keyword>